<evidence type="ECO:0000313" key="1">
    <source>
        <dbReference type="EMBL" id="GIJ71433.1"/>
    </source>
</evidence>
<comment type="caution">
    <text evidence="1">The sequence shown here is derived from an EMBL/GenBank/DDBJ whole genome shotgun (WGS) entry which is preliminary data.</text>
</comment>
<keyword evidence="2" id="KW-1185">Reference proteome</keyword>
<proteinExistence type="predicted"/>
<name>A0A8J3ZY96_9ACTN</name>
<dbReference type="AlphaFoldDB" id="A0A8J3ZY96"/>
<gene>
    <name evidence="1" type="ORF">Voc01_063500</name>
</gene>
<evidence type="ECO:0000313" key="2">
    <source>
        <dbReference type="Proteomes" id="UP000635606"/>
    </source>
</evidence>
<reference evidence="1" key="1">
    <citation type="submission" date="2021-01" db="EMBL/GenBank/DDBJ databases">
        <title>Whole genome shotgun sequence of Virgisporangium ochraceum NBRC 16418.</title>
        <authorList>
            <person name="Komaki H."/>
            <person name="Tamura T."/>
        </authorList>
    </citation>
    <scope>NUCLEOTIDE SEQUENCE</scope>
    <source>
        <strain evidence="1">NBRC 16418</strain>
    </source>
</reference>
<accession>A0A8J3ZY96</accession>
<dbReference type="EMBL" id="BOPH01000088">
    <property type="protein sequence ID" value="GIJ71433.1"/>
    <property type="molecule type" value="Genomic_DNA"/>
</dbReference>
<dbReference type="Proteomes" id="UP000635606">
    <property type="component" value="Unassembled WGS sequence"/>
</dbReference>
<sequence>MASDDNVIGDDPLVDGMELSIRLRRDFTVTDAGRLLATARRAYRELNPGAGATEADEMVTCAADALFVILEQAGLLGDAVDDRLAGHSSDGLATGGWRAQVVVGEPHPLSPRPRGDCLRGDDVFAIPPGNDD</sequence>
<protein>
    <submittedName>
        <fullName evidence="1">Uncharacterized protein</fullName>
    </submittedName>
</protein>
<organism evidence="1 2">
    <name type="scientific">Virgisporangium ochraceum</name>
    <dbReference type="NCBI Taxonomy" id="65505"/>
    <lineage>
        <taxon>Bacteria</taxon>
        <taxon>Bacillati</taxon>
        <taxon>Actinomycetota</taxon>
        <taxon>Actinomycetes</taxon>
        <taxon>Micromonosporales</taxon>
        <taxon>Micromonosporaceae</taxon>
        <taxon>Virgisporangium</taxon>
    </lineage>
</organism>
<dbReference type="RefSeq" id="WP_203931303.1">
    <property type="nucleotide sequence ID" value="NZ_BOPH01000088.1"/>
</dbReference>